<dbReference type="Proteomes" id="UP000886740">
    <property type="component" value="Unassembled WGS sequence"/>
</dbReference>
<feature type="region of interest" description="Disordered" evidence="1">
    <location>
        <begin position="211"/>
        <end position="232"/>
    </location>
</feature>
<reference evidence="3" key="2">
    <citation type="submission" date="2021-04" db="EMBL/GenBank/DDBJ databases">
        <authorList>
            <person name="Gilroy R."/>
        </authorList>
    </citation>
    <scope>NUCLEOTIDE SEQUENCE</scope>
    <source>
        <strain evidence="3">ChiGjej6B6-14162</strain>
    </source>
</reference>
<evidence type="ECO:0000313" key="3">
    <source>
        <dbReference type="EMBL" id="HIX75716.1"/>
    </source>
</evidence>
<evidence type="ECO:0000313" key="4">
    <source>
        <dbReference type="Proteomes" id="UP000886740"/>
    </source>
</evidence>
<evidence type="ECO:0000256" key="2">
    <source>
        <dbReference type="SAM" id="SignalP"/>
    </source>
</evidence>
<feature type="chain" id="PRO_5038608227" evidence="2">
    <location>
        <begin position="27"/>
        <end position="232"/>
    </location>
</feature>
<gene>
    <name evidence="3" type="ORF">H9977_11900</name>
</gene>
<keyword evidence="2" id="KW-0732">Signal</keyword>
<dbReference type="Gene3D" id="3.40.50.10610">
    <property type="entry name" value="ABC-type transport auxiliary lipoprotein component"/>
    <property type="match status" value="1"/>
</dbReference>
<protein>
    <submittedName>
        <fullName evidence="3">DUF799 domain-containing protein</fullName>
    </submittedName>
</protein>
<dbReference type="InterPro" id="IPR008517">
    <property type="entry name" value="GNA1162-like"/>
</dbReference>
<name>A0A9D2BGV7_9BACT</name>
<reference evidence="3" key="1">
    <citation type="journal article" date="2021" name="PeerJ">
        <title>Extensive microbial diversity within the chicken gut microbiome revealed by metagenomics and culture.</title>
        <authorList>
            <person name="Gilroy R."/>
            <person name="Ravi A."/>
            <person name="Getino M."/>
            <person name="Pursley I."/>
            <person name="Horton D.L."/>
            <person name="Alikhan N.F."/>
            <person name="Baker D."/>
            <person name="Gharbi K."/>
            <person name="Hall N."/>
            <person name="Watson M."/>
            <person name="Adriaenssens E.M."/>
            <person name="Foster-Nyarko E."/>
            <person name="Jarju S."/>
            <person name="Secka A."/>
            <person name="Antonio M."/>
            <person name="Oren A."/>
            <person name="Chaudhuri R.R."/>
            <person name="La Ragione R."/>
            <person name="Hildebrand F."/>
            <person name="Pallen M.J."/>
        </authorList>
    </citation>
    <scope>NUCLEOTIDE SEQUENCE</scope>
    <source>
        <strain evidence="3">ChiGjej6B6-14162</strain>
    </source>
</reference>
<dbReference type="EMBL" id="DXEL01000081">
    <property type="protein sequence ID" value="HIX75716.1"/>
    <property type="molecule type" value="Genomic_DNA"/>
</dbReference>
<accession>A0A9D2BGV7</accession>
<proteinExistence type="predicted"/>
<dbReference type="Pfam" id="PF05643">
    <property type="entry name" value="GNA1162-like"/>
    <property type="match status" value="1"/>
</dbReference>
<dbReference type="PROSITE" id="PS51257">
    <property type="entry name" value="PROKAR_LIPOPROTEIN"/>
    <property type="match status" value="1"/>
</dbReference>
<evidence type="ECO:0000256" key="1">
    <source>
        <dbReference type="SAM" id="MobiDB-lite"/>
    </source>
</evidence>
<feature type="signal peptide" evidence="2">
    <location>
        <begin position="1"/>
        <end position="26"/>
    </location>
</feature>
<organism evidence="3 4">
    <name type="scientific">Candidatus Parabacteroides intestinipullorum</name>
    <dbReference type="NCBI Taxonomy" id="2838723"/>
    <lineage>
        <taxon>Bacteria</taxon>
        <taxon>Pseudomonadati</taxon>
        <taxon>Bacteroidota</taxon>
        <taxon>Bacteroidia</taxon>
        <taxon>Bacteroidales</taxon>
        <taxon>Tannerellaceae</taxon>
        <taxon>Parabacteroides</taxon>
    </lineage>
</organism>
<comment type="caution">
    <text evidence="3">The sequence shown here is derived from an EMBL/GenBank/DDBJ whole genome shotgun (WGS) entry which is preliminary data.</text>
</comment>
<dbReference type="AlphaFoldDB" id="A0A9D2BGV7"/>
<sequence>MRYYHLFLAILLIGLSACGTSSTATRGSNYPKMYEEKPAVLLIMPPINKTTHVEAKDYFYTTLAWPLCEKGYYVVPPFLAMELMRNESAYDSEQFINGPLDKFHEIFGADALLFTTIHKWSKATLLGTITVNIEYELISTKTHESLFKRRGDITIDLSSGSDSGTSSSSAWGVLGDLLSTTINTALTDKIEAARLCNNYVLRDLPLGKYSSRHDQDQDEPAGSANFKAKVRP</sequence>